<dbReference type="PANTHER" id="PTHR40765">
    <property type="entry name" value="ESX-2 SECRETION SYSTEM ATPASE ECCB2"/>
    <property type="match status" value="1"/>
</dbReference>
<keyword evidence="1" id="KW-0812">Transmembrane</keyword>
<dbReference type="HOGENOM" id="CLU_036302_3_1_11"/>
<dbReference type="NCBIfam" id="TIGR03919">
    <property type="entry name" value="T7SS_EccB"/>
    <property type="match status" value="1"/>
</dbReference>
<dbReference type="GO" id="GO:0005576">
    <property type="term" value="C:extracellular region"/>
    <property type="evidence" value="ECO:0007669"/>
    <property type="project" value="TreeGrafter"/>
</dbReference>
<protein>
    <submittedName>
        <fullName evidence="2">MPSS family PPE41 protein secretion system protein</fullName>
    </submittedName>
</protein>
<accession>A0A077HNG4</accession>
<keyword evidence="1" id="KW-0472">Membrane</keyword>
<dbReference type="KEGG" id="cuv:CUREI_01785"/>
<sequence length="404" mass="42344">MAKLLPTTRAQVSGHQFMRRRMEHGLIFGDVRMIHDPLASRRRATIFGTAAAAMIAGVMGLFAWMRPDADPGDAPIVRAADGTLYVRVGEAAHPVTNLASARLIAGSPAEPARIGDAHLAALPRGVPVGIVAAPGMFAPEDAAPASWSVCGVDTITVIAGEAPQPMPADVAALAADGSREWLVTAEGRRLLPDADAPEGRAMRRALGITPDTPRWTPPTQVISALAELPPAGIPSPLPDVIDDDGRSWALANGRIQPITATQREMLLDAGAKATAAARADVAQYPDAEEELRLPRERPTWVEPDRVCVNQDRGGAFMQEVPAGIELSGTSVATHFAGLRDGSVGVDSGHGYHVVSASGLRHSAPDAAALDTVGANHVEQVPWEIIALLPEGAELTRDAALTATY</sequence>
<dbReference type="InterPro" id="IPR044857">
    <property type="entry name" value="T7SS_EccB_R1"/>
</dbReference>
<keyword evidence="1" id="KW-1133">Transmembrane helix</keyword>
<dbReference type="STRING" id="401472.CUREI_01785"/>
<dbReference type="RefSeq" id="WP_038609736.1">
    <property type="nucleotide sequence ID" value="NZ_CP009215.1"/>
</dbReference>
<evidence type="ECO:0000256" key="1">
    <source>
        <dbReference type="SAM" id="Phobius"/>
    </source>
</evidence>
<dbReference type="EMBL" id="CP009215">
    <property type="protein sequence ID" value="AIL96212.1"/>
    <property type="molecule type" value="Genomic_DNA"/>
</dbReference>
<dbReference type="Pfam" id="PF05108">
    <property type="entry name" value="T7SS_ESX1_EccB"/>
    <property type="match status" value="2"/>
</dbReference>
<evidence type="ECO:0000313" key="3">
    <source>
        <dbReference type="Proteomes" id="UP000028939"/>
    </source>
</evidence>
<dbReference type="Proteomes" id="UP000028939">
    <property type="component" value="Chromosome"/>
</dbReference>
<keyword evidence="3" id="KW-1185">Reference proteome</keyword>
<reference evidence="2 3" key="1">
    <citation type="submission" date="2014-08" db="EMBL/GenBank/DDBJ databases">
        <title>Complete genome sequence of Corynebacterium ureicelerivorans DSM 45051, a lipophilic and urea-splitting isolate from a blood culture of a septicaemia patient.</title>
        <authorList>
            <person name="Tippelt A."/>
            <person name="Albersmeier A."/>
            <person name="Brinkrolf K."/>
            <person name="Ruckert C."/>
            <person name="Tauch A."/>
        </authorList>
    </citation>
    <scope>NUCLEOTIDE SEQUENCE [LARGE SCALE GENOMIC DNA]</scope>
    <source>
        <strain evidence="2 3">IMMIB RIV-2301</strain>
    </source>
</reference>
<feature type="transmembrane region" description="Helical" evidence="1">
    <location>
        <begin position="44"/>
        <end position="65"/>
    </location>
</feature>
<gene>
    <name evidence="2" type="ORF">CUREI_01785</name>
</gene>
<dbReference type="InterPro" id="IPR007795">
    <property type="entry name" value="T7SS_EccB"/>
</dbReference>
<evidence type="ECO:0000313" key="2">
    <source>
        <dbReference type="EMBL" id="AIL96212.1"/>
    </source>
</evidence>
<dbReference type="PANTHER" id="PTHR40765:SF2">
    <property type="entry name" value="ESX-2 SECRETION SYSTEM ATPASE ECCB2"/>
    <property type="match status" value="1"/>
</dbReference>
<dbReference type="Gene3D" id="3.30.2390.20">
    <property type="entry name" value="Type VII secretion system EccB, repeat 1 domain"/>
    <property type="match status" value="1"/>
</dbReference>
<dbReference type="OrthoDB" id="3847604at2"/>
<dbReference type="AlphaFoldDB" id="A0A077HNG4"/>
<name>A0A077HNG4_9CORY</name>
<proteinExistence type="predicted"/>
<organism evidence="2 3">
    <name type="scientific">Corynebacterium ureicelerivorans</name>
    <dbReference type="NCBI Taxonomy" id="401472"/>
    <lineage>
        <taxon>Bacteria</taxon>
        <taxon>Bacillati</taxon>
        <taxon>Actinomycetota</taxon>
        <taxon>Actinomycetes</taxon>
        <taxon>Mycobacteriales</taxon>
        <taxon>Corynebacteriaceae</taxon>
        <taxon>Corynebacterium</taxon>
    </lineage>
</organism>